<dbReference type="EMBL" id="JAACNO010000621">
    <property type="protein sequence ID" value="KAF4146300.1"/>
    <property type="molecule type" value="Genomic_DNA"/>
</dbReference>
<gene>
    <name evidence="2" type="ORF">GN958_ATG04486</name>
</gene>
<organism evidence="2 3">
    <name type="scientific">Phytophthora infestans</name>
    <name type="common">Potato late blight agent</name>
    <name type="synonym">Botrytis infestans</name>
    <dbReference type="NCBI Taxonomy" id="4787"/>
    <lineage>
        <taxon>Eukaryota</taxon>
        <taxon>Sar</taxon>
        <taxon>Stramenopiles</taxon>
        <taxon>Oomycota</taxon>
        <taxon>Peronosporomycetes</taxon>
        <taxon>Peronosporales</taxon>
        <taxon>Peronosporaceae</taxon>
        <taxon>Phytophthora</taxon>
    </lineage>
</organism>
<dbReference type="Proteomes" id="UP000704712">
    <property type="component" value="Unassembled WGS sequence"/>
</dbReference>
<protein>
    <submittedName>
        <fullName evidence="2">Uncharacterized protein</fullName>
    </submittedName>
</protein>
<proteinExistence type="predicted"/>
<evidence type="ECO:0000313" key="2">
    <source>
        <dbReference type="EMBL" id="KAF4146300.1"/>
    </source>
</evidence>
<accession>A0A8S9V016</accession>
<comment type="caution">
    <text evidence="2">The sequence shown here is derived from an EMBL/GenBank/DDBJ whole genome shotgun (WGS) entry which is preliminary data.</text>
</comment>
<evidence type="ECO:0000256" key="1">
    <source>
        <dbReference type="SAM" id="MobiDB-lite"/>
    </source>
</evidence>
<feature type="region of interest" description="Disordered" evidence="1">
    <location>
        <begin position="129"/>
        <end position="160"/>
    </location>
</feature>
<feature type="compositionally biased region" description="Low complexity" evidence="1">
    <location>
        <begin position="134"/>
        <end position="146"/>
    </location>
</feature>
<evidence type="ECO:0000313" key="3">
    <source>
        <dbReference type="Proteomes" id="UP000704712"/>
    </source>
</evidence>
<name>A0A8S9V016_PHYIN</name>
<sequence length="180" mass="17848">MDVDVDGLAWRDGGGGARLSLVYTIDRRGADGGRLVVGIAEDVVPTGAEGTAARVPLVLAVAISASELHAVARGRCVSVGAGGADLRFGFFDGSLGTWPGAAASARFAFLLPAAPDFRVAMRALERCGGEARGTSSSPSTMMTVPSGAERWAPSAGAGAGDGVGLPPLSLADSMASSGSS</sequence>
<dbReference type="AlphaFoldDB" id="A0A8S9V016"/>
<reference evidence="2" key="1">
    <citation type="submission" date="2020-03" db="EMBL/GenBank/DDBJ databases">
        <title>Hybrid Assembly of Korean Phytophthora infestans isolates.</title>
        <authorList>
            <person name="Prokchorchik M."/>
            <person name="Lee Y."/>
            <person name="Seo J."/>
            <person name="Cho J.-H."/>
            <person name="Park Y.-E."/>
            <person name="Jang D.-C."/>
            <person name="Im J.-S."/>
            <person name="Choi J.-G."/>
            <person name="Park H.-J."/>
            <person name="Lee G.-B."/>
            <person name="Lee Y.-G."/>
            <person name="Hong S.-Y."/>
            <person name="Cho K."/>
            <person name="Sohn K.H."/>
        </authorList>
    </citation>
    <scope>NUCLEOTIDE SEQUENCE</scope>
    <source>
        <strain evidence="2">KR_2_A2</strain>
    </source>
</reference>